<dbReference type="EMBL" id="FLUP01000001">
    <property type="protein sequence ID" value="SBW09686.1"/>
    <property type="molecule type" value="Genomic_DNA"/>
</dbReference>
<proteinExistence type="predicted"/>
<feature type="transmembrane region" description="Helical" evidence="1">
    <location>
        <begin position="181"/>
        <end position="199"/>
    </location>
</feature>
<sequence length="316" mass="33558">MSCVMTIPQAGRKEPMGEFIKSQGWQNCLQTRARQRYWGALCALLLGFALLGMLDGLQGLTRSGADVIELLPGGSVSISGPLTIKNPVNSDLKAQFTPENPALFYDLEGFFAGYWFGNGMWRGSVRADAVAEPGSYGLKVSSRGAAASTTQHYTVVVHADETAMRAASTSYLRRITGYNPFVLAAGCCGLALLGGVVVFRLGSKYIRQLTTLGCGEIVRVEQNADTAAQAQSGHIWCLLYGLRAPAKGTPCAVYDAQGMPLGTARAQEAKNGTLELNFDSITSPAAEAGAPNTAVRPGCLVQLRPPRPLSPPVTDR</sequence>
<gene>
    <name evidence="2" type="ORF">KM92DES2_12762</name>
</gene>
<accession>A0A212KDB3</accession>
<dbReference type="AlphaFoldDB" id="A0A212KDB3"/>
<keyword evidence="1" id="KW-1133">Transmembrane helix</keyword>
<organism evidence="2">
    <name type="scientific">uncultured Desulfovibrio sp</name>
    <dbReference type="NCBI Taxonomy" id="167968"/>
    <lineage>
        <taxon>Bacteria</taxon>
        <taxon>Pseudomonadati</taxon>
        <taxon>Thermodesulfobacteriota</taxon>
        <taxon>Desulfovibrionia</taxon>
        <taxon>Desulfovibrionales</taxon>
        <taxon>Desulfovibrionaceae</taxon>
        <taxon>Desulfovibrio</taxon>
        <taxon>environmental samples</taxon>
    </lineage>
</organism>
<keyword evidence="1" id="KW-0812">Transmembrane</keyword>
<name>A0A212KDB3_9BACT</name>
<feature type="transmembrane region" description="Helical" evidence="1">
    <location>
        <begin position="37"/>
        <end position="54"/>
    </location>
</feature>
<evidence type="ECO:0000256" key="1">
    <source>
        <dbReference type="SAM" id="Phobius"/>
    </source>
</evidence>
<protein>
    <submittedName>
        <fullName evidence="2">Uncharacterized protein</fullName>
    </submittedName>
</protein>
<evidence type="ECO:0000313" key="2">
    <source>
        <dbReference type="EMBL" id="SBW09686.1"/>
    </source>
</evidence>
<reference evidence="2" key="1">
    <citation type="submission" date="2016-04" db="EMBL/GenBank/DDBJ databases">
        <authorList>
            <person name="Evans L.H."/>
            <person name="Alamgir A."/>
            <person name="Owens N."/>
            <person name="Weber N.D."/>
            <person name="Virtaneva K."/>
            <person name="Barbian K."/>
            <person name="Babar A."/>
            <person name="Rosenke K."/>
        </authorList>
    </citation>
    <scope>NUCLEOTIDE SEQUENCE</scope>
    <source>
        <strain evidence="2">92-2</strain>
    </source>
</reference>
<keyword evidence="1" id="KW-0472">Membrane</keyword>